<evidence type="ECO:0000313" key="1">
    <source>
        <dbReference type="EMBL" id="CEG14758.1"/>
    </source>
</evidence>
<sequence length="130" mass="13747">MKALSLISSTHQKAAVRLHMAMMAVAAFLAAPAAFAIDRTDLTQDTSGGKNLENIAENVDKASQTGATLFINLVTIGGFVVVAICLYTLWKSSKDEREKPMSAIVGLFIGGAMAGVGSIMWIMRNTIIGT</sequence>
<name>A0A0U5FF88_XANCI</name>
<dbReference type="EMBL" id="CCXZ01000025">
    <property type="protein sequence ID" value="CEG14758.1"/>
    <property type="molecule type" value="Genomic_DNA"/>
</dbReference>
<accession>A0A0U5FF88</accession>
<organism evidence="1 2">
    <name type="scientific">Xanthomonas citri pv. citri</name>
    <dbReference type="NCBI Taxonomy" id="611301"/>
    <lineage>
        <taxon>Bacteria</taxon>
        <taxon>Pseudomonadati</taxon>
        <taxon>Pseudomonadota</taxon>
        <taxon>Gammaproteobacteria</taxon>
        <taxon>Lysobacterales</taxon>
        <taxon>Lysobacteraceae</taxon>
        <taxon>Xanthomonas</taxon>
    </lineage>
</organism>
<dbReference type="Proteomes" id="UP000052230">
    <property type="component" value="Unassembled WGS sequence"/>
</dbReference>
<keyword evidence="2" id="KW-1185">Reference proteome</keyword>
<reference evidence="1 2" key="1">
    <citation type="submission" date="2014-09" db="EMBL/GenBank/DDBJ databases">
        <authorList>
            <person name="Regsiter A."/>
        </authorList>
    </citation>
    <scope>NUCLEOTIDE SEQUENCE [LARGE SCALE GENOMIC DNA]</scope>
</reference>
<dbReference type="RefSeq" id="WP_017120139.1">
    <property type="nucleotide sequence ID" value="NZ_CP020883.1"/>
</dbReference>
<gene>
    <name evidence="1" type="ORF">XAC3562_1200081</name>
</gene>
<dbReference type="AlphaFoldDB" id="A0A0U5FF88"/>
<comment type="caution">
    <text evidence="1">The sequence shown here is derived from an EMBL/GenBank/DDBJ whole genome shotgun (WGS) entry which is preliminary data.</text>
</comment>
<protein>
    <submittedName>
        <fullName evidence="1">Uncharacterized protein</fullName>
    </submittedName>
</protein>
<proteinExistence type="predicted"/>
<evidence type="ECO:0000313" key="2">
    <source>
        <dbReference type="Proteomes" id="UP000052230"/>
    </source>
</evidence>